<evidence type="ECO:0000313" key="1">
    <source>
        <dbReference type="EMBL" id="MXV14815.1"/>
    </source>
</evidence>
<comment type="caution">
    <text evidence="1">The sequence shown here is derived from an EMBL/GenBank/DDBJ whole genome shotgun (WGS) entry which is preliminary data.</text>
</comment>
<dbReference type="SUPFAM" id="SSF69754">
    <property type="entry name" value="Ribosome binding protein Y (YfiA homologue)"/>
    <property type="match status" value="1"/>
</dbReference>
<dbReference type="InterPro" id="IPR003489">
    <property type="entry name" value="RHF/RaiA"/>
</dbReference>
<gene>
    <name evidence="1" type="ORF">GS398_05860</name>
</gene>
<sequence>MQILSNTDKNIPGNERFHAYLEEKLTTSLHRFSNRITRVEAHLGDENGQRNSDDDKRCLLEAHLVGHQPVVVTAHAAEVEQSINAAIAKLKAALDTVVGKLTDHYR</sequence>
<name>A0A7K1XUX9_9SPHI</name>
<keyword evidence="2" id="KW-1185">Reference proteome</keyword>
<dbReference type="InterPro" id="IPR036567">
    <property type="entry name" value="RHF-like"/>
</dbReference>
<dbReference type="Gene3D" id="3.30.160.100">
    <property type="entry name" value="Ribosome hibernation promotion factor-like"/>
    <property type="match status" value="1"/>
</dbReference>
<reference evidence="1 2" key="1">
    <citation type="submission" date="2019-11" db="EMBL/GenBank/DDBJ databases">
        <title>Pedobacter sp. HMF7056 Genome sequencing and assembly.</title>
        <authorList>
            <person name="Kang H."/>
            <person name="Kim H."/>
            <person name="Joh K."/>
        </authorList>
    </citation>
    <scope>NUCLEOTIDE SEQUENCE [LARGE SCALE GENOMIC DNA]</scope>
    <source>
        <strain evidence="1 2">HMF7056</strain>
    </source>
</reference>
<accession>A0A7K1XUX9</accession>
<protein>
    <submittedName>
        <fullName evidence="1">HPF/RaiA family ribosome-associated protein</fullName>
    </submittedName>
</protein>
<dbReference type="EMBL" id="WVHS01000001">
    <property type="protein sequence ID" value="MXV14815.1"/>
    <property type="molecule type" value="Genomic_DNA"/>
</dbReference>
<dbReference type="Pfam" id="PF02482">
    <property type="entry name" value="Ribosomal_S30AE"/>
    <property type="match status" value="1"/>
</dbReference>
<dbReference type="Proteomes" id="UP000451233">
    <property type="component" value="Unassembled WGS sequence"/>
</dbReference>
<proteinExistence type="predicted"/>
<evidence type="ECO:0000313" key="2">
    <source>
        <dbReference type="Proteomes" id="UP000451233"/>
    </source>
</evidence>
<organism evidence="1 2">
    <name type="scientific">Hufsiella ginkgonis</name>
    <dbReference type="NCBI Taxonomy" id="2695274"/>
    <lineage>
        <taxon>Bacteria</taxon>
        <taxon>Pseudomonadati</taxon>
        <taxon>Bacteroidota</taxon>
        <taxon>Sphingobacteriia</taxon>
        <taxon>Sphingobacteriales</taxon>
        <taxon>Sphingobacteriaceae</taxon>
        <taxon>Hufsiella</taxon>
    </lineage>
</organism>
<dbReference type="AlphaFoldDB" id="A0A7K1XUX9"/>